<dbReference type="eggNOG" id="KOG3656">
    <property type="taxonomic scope" value="Eukaryota"/>
</dbReference>
<comment type="subcellular location">
    <subcellularLocation>
        <location evidence="1">Cell membrane</location>
        <topology evidence="1">Multi-pass membrane protein</topology>
    </subcellularLocation>
</comment>
<feature type="transmembrane region" description="Helical" evidence="10">
    <location>
        <begin position="67"/>
        <end position="89"/>
    </location>
</feature>
<evidence type="ECO:0000256" key="9">
    <source>
        <dbReference type="RuleBase" id="RU000688"/>
    </source>
</evidence>
<feature type="transmembrane region" description="Helical" evidence="10">
    <location>
        <begin position="287"/>
        <end position="306"/>
    </location>
</feature>
<dbReference type="InterPro" id="IPR017452">
    <property type="entry name" value="GPCR_Rhodpsn_7TM"/>
</dbReference>
<reference evidence="12" key="3">
    <citation type="submission" date="2025-09" db="UniProtKB">
        <authorList>
            <consortium name="Ensembl"/>
        </authorList>
    </citation>
    <scope>IDENTIFICATION</scope>
</reference>
<feature type="transmembrane region" description="Helical" evidence="10">
    <location>
        <begin position="109"/>
        <end position="129"/>
    </location>
</feature>
<dbReference type="Pfam" id="PF00001">
    <property type="entry name" value="7tm_1"/>
    <property type="match status" value="1"/>
</dbReference>
<dbReference type="Ensembl" id="ENSLOCT00000003689.1">
    <property type="protein sequence ID" value="ENSLOCP00000003682.1"/>
    <property type="gene ID" value="ENSLOCG00000003126.1"/>
</dbReference>
<reference evidence="12" key="2">
    <citation type="submission" date="2025-08" db="UniProtKB">
        <authorList>
            <consortium name="Ensembl"/>
        </authorList>
    </citation>
    <scope>IDENTIFICATION</scope>
</reference>
<dbReference type="SUPFAM" id="SSF81321">
    <property type="entry name" value="Family A G protein-coupled receptor-like"/>
    <property type="match status" value="1"/>
</dbReference>
<evidence type="ECO:0000313" key="13">
    <source>
        <dbReference type="Proteomes" id="UP000018468"/>
    </source>
</evidence>
<dbReference type="GO" id="GO:0007189">
    <property type="term" value="P:adenylate cyclase-activating G protein-coupled receptor signaling pathway"/>
    <property type="evidence" value="ECO:0000318"/>
    <property type="project" value="GO_Central"/>
</dbReference>
<name>W5M5M4_LEPOC</name>
<dbReference type="HOGENOM" id="CLU_881490_0_0_1"/>
<dbReference type="Bgee" id="ENSLOCG00000003126">
    <property type="expression patterns" value="Expressed in camera-type eye"/>
</dbReference>
<keyword evidence="3 9" id="KW-0812">Transmembrane</keyword>
<evidence type="ECO:0000256" key="3">
    <source>
        <dbReference type="ARBA" id="ARBA00022692"/>
    </source>
</evidence>
<dbReference type="Gene3D" id="1.20.1070.10">
    <property type="entry name" value="Rhodopsin 7-helix transmembrane proteins"/>
    <property type="match status" value="1"/>
</dbReference>
<comment type="similarity">
    <text evidence="9">Belongs to the G-protein coupled receptor 1 family.</text>
</comment>
<evidence type="ECO:0000256" key="8">
    <source>
        <dbReference type="ARBA" id="ARBA00023224"/>
    </source>
</evidence>
<dbReference type="GeneTree" id="ENSGT00670000098452"/>
<dbReference type="STRING" id="7918.ENSLOCP00000003682"/>
<proteinExistence type="inferred from homology"/>
<dbReference type="GO" id="GO:0005886">
    <property type="term" value="C:plasma membrane"/>
    <property type="evidence" value="ECO:0000318"/>
    <property type="project" value="GO_Central"/>
</dbReference>
<keyword evidence="6 10" id="KW-0472">Membrane</keyword>
<evidence type="ECO:0000256" key="10">
    <source>
        <dbReference type="SAM" id="Phobius"/>
    </source>
</evidence>
<dbReference type="GO" id="GO:0005737">
    <property type="term" value="C:cytoplasm"/>
    <property type="evidence" value="ECO:0000318"/>
    <property type="project" value="GO_Central"/>
</dbReference>
<dbReference type="EMBL" id="AHAT01005672">
    <property type="status" value="NOT_ANNOTATED_CDS"/>
    <property type="molecule type" value="Genomic_DNA"/>
</dbReference>
<dbReference type="PROSITE" id="PS50262">
    <property type="entry name" value="G_PROTEIN_RECEP_F1_2"/>
    <property type="match status" value="1"/>
</dbReference>
<feature type="transmembrane region" description="Helical" evidence="10">
    <location>
        <begin position="150"/>
        <end position="171"/>
    </location>
</feature>
<keyword evidence="7 9" id="KW-0675">Receptor</keyword>
<organism evidence="12 13">
    <name type="scientific">Lepisosteus oculatus</name>
    <name type="common">Spotted gar</name>
    <dbReference type="NCBI Taxonomy" id="7918"/>
    <lineage>
        <taxon>Eukaryota</taxon>
        <taxon>Metazoa</taxon>
        <taxon>Chordata</taxon>
        <taxon>Craniata</taxon>
        <taxon>Vertebrata</taxon>
        <taxon>Euteleostomi</taxon>
        <taxon>Actinopterygii</taxon>
        <taxon>Neopterygii</taxon>
        <taxon>Holostei</taxon>
        <taxon>Semionotiformes</taxon>
        <taxon>Lepisosteidae</taxon>
        <taxon>Lepisosteus</taxon>
    </lineage>
</organism>
<dbReference type="AlphaFoldDB" id="W5M5M4"/>
<keyword evidence="5 9" id="KW-0297">G-protein coupled receptor</keyword>
<dbReference type="PROSITE" id="PS00237">
    <property type="entry name" value="G_PROTEIN_RECEP_F1_1"/>
    <property type="match status" value="1"/>
</dbReference>
<keyword evidence="8 9" id="KW-0807">Transducer</keyword>
<evidence type="ECO:0000256" key="4">
    <source>
        <dbReference type="ARBA" id="ARBA00022989"/>
    </source>
</evidence>
<evidence type="ECO:0000259" key="11">
    <source>
        <dbReference type="PROSITE" id="PS50262"/>
    </source>
</evidence>
<sequence length="325" mass="36195">SRESRCCFGMRLLFFLNTSELNATGIWNSKTVLVLGTVQVFANLVSLLFNSAAIITIMYKRQYHRPIFILFCSLGFSDLLTTFSSFYVTLLFMAKPDSTVYGTEELLKVYSAFSVAVLSALYNLMSIGIERCLSVAACLRARHTVSEWQSLAAVSVNWGLAMLLGCLPVAGWNCLHTGETSNLYSPLCMDYLIFVTIPNCLVTFTILFGTYVTIIVKLRKHKTAVAAFGASVVNTYRQAEARVTRTSVFIWFLAMASYLPFFAGVLWDASKPLCPQQLTTGIFVFRNMTSIMFAVNSIGNPLLYTLKFKSVGKTLNALKCPTRQK</sequence>
<feature type="domain" description="G-protein coupled receptors family 1 profile" evidence="11">
    <location>
        <begin position="49"/>
        <end position="304"/>
    </location>
</feature>
<dbReference type="InterPro" id="IPR000276">
    <property type="entry name" value="GPCR_Rhodpsn"/>
</dbReference>
<keyword evidence="4 10" id="KW-1133">Transmembrane helix</keyword>
<dbReference type="Proteomes" id="UP000018468">
    <property type="component" value="Linkage group LG22"/>
</dbReference>
<dbReference type="OMA" id="FITIPHC"/>
<evidence type="ECO:0000256" key="1">
    <source>
        <dbReference type="ARBA" id="ARBA00004651"/>
    </source>
</evidence>
<evidence type="ECO:0000256" key="2">
    <source>
        <dbReference type="ARBA" id="ARBA00022475"/>
    </source>
</evidence>
<evidence type="ECO:0000256" key="6">
    <source>
        <dbReference type="ARBA" id="ARBA00023136"/>
    </source>
</evidence>
<protein>
    <recommendedName>
        <fullName evidence="11">G-protein coupled receptors family 1 profile domain-containing protein</fullName>
    </recommendedName>
</protein>
<feature type="transmembrane region" description="Helical" evidence="10">
    <location>
        <begin position="33"/>
        <end position="55"/>
    </location>
</feature>
<dbReference type="InParanoid" id="W5M5M4"/>
<accession>W5M5M4</accession>
<evidence type="ECO:0000256" key="5">
    <source>
        <dbReference type="ARBA" id="ARBA00023040"/>
    </source>
</evidence>
<feature type="transmembrane region" description="Helical" evidence="10">
    <location>
        <begin position="191"/>
        <end position="214"/>
    </location>
</feature>
<reference evidence="13" key="1">
    <citation type="submission" date="2011-12" db="EMBL/GenBank/DDBJ databases">
        <title>The Draft Genome of Lepisosteus oculatus.</title>
        <authorList>
            <consortium name="The Broad Institute Genome Assembly &amp; Analysis Group"/>
            <consortium name="Computational R&amp;D Group"/>
            <consortium name="and Sequencing Platform"/>
            <person name="Di Palma F."/>
            <person name="Alfoldi J."/>
            <person name="Johnson J."/>
            <person name="Berlin A."/>
            <person name="Gnerre S."/>
            <person name="Jaffe D."/>
            <person name="MacCallum I."/>
            <person name="Young S."/>
            <person name="Walker B.J."/>
            <person name="Lander E.S."/>
            <person name="Lindblad-Toh K."/>
        </authorList>
    </citation>
    <scope>NUCLEOTIDE SEQUENCE [LARGE SCALE GENOMIC DNA]</scope>
</reference>
<evidence type="ECO:0000313" key="12">
    <source>
        <dbReference type="Ensembl" id="ENSLOCP00000003682.1"/>
    </source>
</evidence>
<keyword evidence="13" id="KW-1185">Reference proteome</keyword>
<dbReference type="PANTHER" id="PTHR22750">
    <property type="entry name" value="G-PROTEIN COUPLED RECEPTOR"/>
    <property type="match status" value="1"/>
</dbReference>
<keyword evidence="2" id="KW-1003">Cell membrane</keyword>
<dbReference type="PRINTS" id="PR00237">
    <property type="entry name" value="GPCRRHODOPSN"/>
</dbReference>
<dbReference type="GO" id="GO:0004930">
    <property type="term" value="F:G protein-coupled receptor activity"/>
    <property type="evidence" value="ECO:0000318"/>
    <property type="project" value="GO_Central"/>
</dbReference>
<feature type="transmembrane region" description="Helical" evidence="10">
    <location>
        <begin position="248"/>
        <end position="267"/>
    </location>
</feature>
<evidence type="ECO:0000256" key="7">
    <source>
        <dbReference type="ARBA" id="ARBA00023170"/>
    </source>
</evidence>